<feature type="region of interest" description="Disordered" evidence="1">
    <location>
        <begin position="163"/>
        <end position="193"/>
    </location>
</feature>
<evidence type="ECO:0000313" key="4">
    <source>
        <dbReference type="Proteomes" id="UP001470230"/>
    </source>
</evidence>
<protein>
    <recommendedName>
        <fullName evidence="2">THAP9-like helix-turn-helix domain-containing protein</fullName>
    </recommendedName>
</protein>
<feature type="compositionally biased region" description="Low complexity" evidence="1">
    <location>
        <begin position="166"/>
        <end position="184"/>
    </location>
</feature>
<name>A0ABR2J2F6_9EUKA</name>
<sequence length="245" mass="28660">MEDDSNKSLIKLRFTNARLRKALRKLKQAQNLDRNRRSGKTFFQSASPKKVSKSYFQNFKCDAIFDDIVDNRYKPKSKRKYSTFSKLFALGIYERSPEAYNWVRNDIPLPIETTLRKYFSKKIDARKSELTSIDLIHKIINLQQSNIICEQIIDDQEVEDQNFTRNNQSDCGNNNQNSTSNNSQFKTPRRCSPRLKERNKSCECNFQMSTDDSHLNLSSPNNNGQNNSPQRCSPRLKEKKQNKVN</sequence>
<feature type="domain" description="THAP9-like helix-turn-helix" evidence="2">
    <location>
        <begin position="65"/>
        <end position="117"/>
    </location>
</feature>
<feature type="compositionally biased region" description="Basic and acidic residues" evidence="1">
    <location>
        <begin position="235"/>
        <end position="245"/>
    </location>
</feature>
<evidence type="ECO:0000313" key="3">
    <source>
        <dbReference type="EMBL" id="KAK8871736.1"/>
    </source>
</evidence>
<gene>
    <name evidence="3" type="ORF">M9Y10_007476</name>
</gene>
<proteinExistence type="predicted"/>
<evidence type="ECO:0000259" key="2">
    <source>
        <dbReference type="Pfam" id="PF12017"/>
    </source>
</evidence>
<feature type="region of interest" description="Disordered" evidence="1">
    <location>
        <begin position="213"/>
        <end position="245"/>
    </location>
</feature>
<dbReference type="Proteomes" id="UP001470230">
    <property type="component" value="Unassembled WGS sequence"/>
</dbReference>
<dbReference type="Pfam" id="PF12017">
    <property type="entry name" value="Tnp_P_element"/>
    <property type="match status" value="1"/>
</dbReference>
<feature type="compositionally biased region" description="Low complexity" evidence="1">
    <location>
        <begin position="215"/>
        <end position="230"/>
    </location>
</feature>
<organism evidence="3 4">
    <name type="scientific">Tritrichomonas musculus</name>
    <dbReference type="NCBI Taxonomy" id="1915356"/>
    <lineage>
        <taxon>Eukaryota</taxon>
        <taxon>Metamonada</taxon>
        <taxon>Parabasalia</taxon>
        <taxon>Tritrichomonadida</taxon>
        <taxon>Tritrichomonadidae</taxon>
        <taxon>Tritrichomonas</taxon>
    </lineage>
</organism>
<evidence type="ECO:0000256" key="1">
    <source>
        <dbReference type="SAM" id="MobiDB-lite"/>
    </source>
</evidence>
<accession>A0ABR2J2F6</accession>
<dbReference type="InterPro" id="IPR021896">
    <property type="entry name" value="THAP9-like_HTH"/>
</dbReference>
<comment type="caution">
    <text evidence="3">The sequence shown here is derived from an EMBL/GenBank/DDBJ whole genome shotgun (WGS) entry which is preliminary data.</text>
</comment>
<dbReference type="EMBL" id="JAPFFF010000013">
    <property type="protein sequence ID" value="KAK8871736.1"/>
    <property type="molecule type" value="Genomic_DNA"/>
</dbReference>
<reference evidence="3 4" key="1">
    <citation type="submission" date="2024-04" db="EMBL/GenBank/DDBJ databases">
        <title>Tritrichomonas musculus Genome.</title>
        <authorList>
            <person name="Alves-Ferreira E."/>
            <person name="Grigg M."/>
            <person name="Lorenzi H."/>
            <person name="Galac M."/>
        </authorList>
    </citation>
    <scope>NUCLEOTIDE SEQUENCE [LARGE SCALE GENOMIC DNA]</scope>
    <source>
        <strain evidence="3 4">EAF2021</strain>
    </source>
</reference>
<keyword evidence="4" id="KW-1185">Reference proteome</keyword>